<accession>A0A640VUI5</accession>
<evidence type="ECO:0000313" key="2">
    <source>
        <dbReference type="EMBL" id="GFE50761.1"/>
    </source>
</evidence>
<dbReference type="RefSeq" id="WP_159977808.1">
    <property type="nucleotide sequence ID" value="NZ_BLIV01000004.1"/>
</dbReference>
<comment type="caution">
    <text evidence="2">The sequence shown here is derived from an EMBL/GenBank/DDBJ whole genome shotgun (WGS) entry which is preliminary data.</text>
</comment>
<feature type="compositionally biased region" description="Basic and acidic residues" evidence="1">
    <location>
        <begin position="1"/>
        <end position="10"/>
    </location>
</feature>
<feature type="region of interest" description="Disordered" evidence="1">
    <location>
        <begin position="1"/>
        <end position="29"/>
    </location>
</feature>
<dbReference type="EMBL" id="BLIV01000004">
    <property type="protein sequence ID" value="GFE50761.1"/>
    <property type="molecule type" value="Genomic_DNA"/>
</dbReference>
<dbReference type="AlphaFoldDB" id="A0A640VUI5"/>
<dbReference type="Proteomes" id="UP000436522">
    <property type="component" value="Unassembled WGS sequence"/>
</dbReference>
<organism evidence="2 3">
    <name type="scientific">Roseobacter cerasinus</name>
    <dbReference type="NCBI Taxonomy" id="2602289"/>
    <lineage>
        <taxon>Bacteria</taxon>
        <taxon>Pseudomonadati</taxon>
        <taxon>Pseudomonadota</taxon>
        <taxon>Alphaproteobacteria</taxon>
        <taxon>Rhodobacterales</taxon>
        <taxon>Roseobacteraceae</taxon>
        <taxon>Roseobacter</taxon>
    </lineage>
</organism>
<gene>
    <name evidence="2" type="ORF">So717_25140</name>
</gene>
<evidence type="ECO:0000313" key="3">
    <source>
        <dbReference type="Proteomes" id="UP000436522"/>
    </source>
</evidence>
<reference evidence="2 3" key="1">
    <citation type="submission" date="2019-12" db="EMBL/GenBank/DDBJ databases">
        <title>Roseobacter cerasinus sp. nov., isolated from seawater around aquaculture.</title>
        <authorList>
            <person name="Muramatsu S."/>
            <person name="Takabe Y."/>
            <person name="Mori K."/>
            <person name="Takaichi S."/>
            <person name="Hanada S."/>
        </authorList>
    </citation>
    <scope>NUCLEOTIDE SEQUENCE [LARGE SCALE GENOMIC DNA]</scope>
    <source>
        <strain evidence="2 3">AI77</strain>
    </source>
</reference>
<protein>
    <submittedName>
        <fullName evidence="2">Uncharacterized protein</fullName>
    </submittedName>
</protein>
<sequence>MRKDAQPHTDDWEDATDQASTGDMLTNRMGRRGQRYSLLDILNQGGMFWTVRLPEQLASTNGSRRDSK</sequence>
<evidence type="ECO:0000256" key="1">
    <source>
        <dbReference type="SAM" id="MobiDB-lite"/>
    </source>
</evidence>
<proteinExistence type="predicted"/>
<name>A0A640VUI5_9RHOB</name>
<keyword evidence="3" id="KW-1185">Reference proteome</keyword>